<dbReference type="AlphaFoldDB" id="W4LD36"/>
<dbReference type="Proteomes" id="UP000019140">
    <property type="component" value="Unassembled WGS sequence"/>
</dbReference>
<dbReference type="EMBL" id="AZHX01002342">
    <property type="protein sequence ID" value="ETW95226.1"/>
    <property type="molecule type" value="Genomic_DNA"/>
</dbReference>
<accession>W4LD36</accession>
<comment type="caution">
    <text evidence="1">The sequence shown here is derived from an EMBL/GenBank/DDBJ whole genome shotgun (WGS) entry which is preliminary data.</text>
</comment>
<name>W4LD36_9BACT</name>
<keyword evidence="2" id="KW-1185">Reference proteome</keyword>
<evidence type="ECO:0000313" key="1">
    <source>
        <dbReference type="EMBL" id="ETW95226.1"/>
    </source>
</evidence>
<dbReference type="HOGENOM" id="CLU_153066_0_0_7"/>
<evidence type="ECO:0000313" key="2">
    <source>
        <dbReference type="Proteomes" id="UP000019140"/>
    </source>
</evidence>
<protein>
    <recommendedName>
        <fullName evidence="3">ACP S-malonyltransferase</fullName>
    </recommendedName>
</protein>
<evidence type="ECO:0008006" key="3">
    <source>
        <dbReference type="Google" id="ProtNLM"/>
    </source>
</evidence>
<reference evidence="1 2" key="1">
    <citation type="journal article" date="2014" name="Nature">
        <title>An environmental bacterial taxon with a large and distinct metabolic repertoire.</title>
        <authorList>
            <person name="Wilson M.C."/>
            <person name="Mori T."/>
            <person name="Ruckert C."/>
            <person name="Uria A.R."/>
            <person name="Helf M.J."/>
            <person name="Takada K."/>
            <person name="Gernert C."/>
            <person name="Steffens U.A."/>
            <person name="Heycke N."/>
            <person name="Schmitt S."/>
            <person name="Rinke C."/>
            <person name="Helfrich E.J."/>
            <person name="Brachmann A.O."/>
            <person name="Gurgui C."/>
            <person name="Wakimoto T."/>
            <person name="Kracht M."/>
            <person name="Crusemann M."/>
            <person name="Hentschel U."/>
            <person name="Abe I."/>
            <person name="Matsunaga S."/>
            <person name="Kalinowski J."/>
            <person name="Takeyama H."/>
            <person name="Piel J."/>
        </authorList>
    </citation>
    <scope>NUCLEOTIDE SEQUENCE [LARGE SCALE GENOMIC DNA]</scope>
    <source>
        <strain evidence="2">TSY2</strain>
    </source>
</reference>
<organism evidence="1 2">
    <name type="scientific">Candidatus Entotheonella gemina</name>
    <dbReference type="NCBI Taxonomy" id="1429439"/>
    <lineage>
        <taxon>Bacteria</taxon>
        <taxon>Pseudomonadati</taxon>
        <taxon>Nitrospinota/Tectimicrobiota group</taxon>
        <taxon>Candidatus Tectimicrobiota</taxon>
        <taxon>Candidatus Entotheonellia</taxon>
        <taxon>Candidatus Entotheonellales</taxon>
        <taxon>Candidatus Entotheonellaceae</taxon>
        <taxon>Candidatus Entotheonella</taxon>
    </lineage>
</organism>
<sequence length="133" mass="14647">MLILTDNDVIGAVRALRRILESPEWADLTSALELQFIELQDVELPTDAPDGAVWQRSQDVGALLITGNRSSGEGSLDQTIAEHAGPESLPVLTIGDPRRVIREPVYARECVISLLDFVERIETLRGTGRLFIP</sequence>
<gene>
    <name evidence="1" type="ORF">ETSY2_48460</name>
</gene>
<proteinExistence type="predicted"/>